<proteinExistence type="inferred from homology"/>
<keyword evidence="8" id="KW-0183">Conidiation</keyword>
<feature type="region of interest" description="Disordered" evidence="9">
    <location>
        <begin position="137"/>
        <end position="177"/>
    </location>
</feature>
<dbReference type="PANTHER" id="PTHR47792:SF1">
    <property type="entry name" value="PROTEIN SOK2-RELATED"/>
    <property type="match status" value="1"/>
</dbReference>
<reference evidence="11 12" key="1">
    <citation type="journal article" date="2015" name="Genome Announc.">
        <title>Draft Genome Sequence and Gene Annotation of the Entomopathogenic Fungus Verticillium hemipterigenum.</title>
        <authorList>
            <person name="Horn F."/>
            <person name="Habel A."/>
            <person name="Scharf D.H."/>
            <person name="Dworschak J."/>
            <person name="Brakhage A.A."/>
            <person name="Guthke R."/>
            <person name="Hertweck C."/>
            <person name="Linde J."/>
        </authorList>
    </citation>
    <scope>NUCLEOTIDE SEQUENCE [LARGE SCALE GENOMIC DNA]</scope>
</reference>
<dbReference type="InterPro" id="IPR036887">
    <property type="entry name" value="HTH_APSES_sf"/>
</dbReference>
<feature type="compositionally biased region" description="Polar residues" evidence="9">
    <location>
        <begin position="371"/>
        <end position="395"/>
    </location>
</feature>
<keyword evidence="3" id="KW-0749">Sporulation</keyword>
<organism evidence="11 12">
    <name type="scientific">[Torrubiella] hemipterigena</name>
    <dbReference type="NCBI Taxonomy" id="1531966"/>
    <lineage>
        <taxon>Eukaryota</taxon>
        <taxon>Fungi</taxon>
        <taxon>Dikarya</taxon>
        <taxon>Ascomycota</taxon>
        <taxon>Pezizomycotina</taxon>
        <taxon>Sordariomycetes</taxon>
        <taxon>Hypocreomycetidae</taxon>
        <taxon>Hypocreales</taxon>
        <taxon>Clavicipitaceae</taxon>
        <taxon>Clavicipitaceae incertae sedis</taxon>
        <taxon>'Torrubiella' clade</taxon>
    </lineage>
</organism>
<dbReference type="GO" id="GO:0048315">
    <property type="term" value="P:conidium formation"/>
    <property type="evidence" value="ECO:0007669"/>
    <property type="project" value="UniProtKB-KW"/>
</dbReference>
<dbReference type="InterPro" id="IPR018004">
    <property type="entry name" value="KilA/APSES_HTH"/>
</dbReference>
<evidence type="ECO:0000256" key="4">
    <source>
        <dbReference type="ARBA" id="ARBA00023015"/>
    </source>
</evidence>
<feature type="compositionally biased region" description="Polar residues" evidence="9">
    <location>
        <begin position="412"/>
        <end position="428"/>
    </location>
</feature>
<evidence type="ECO:0000256" key="2">
    <source>
        <dbReference type="ARBA" id="ARBA00007247"/>
    </source>
</evidence>
<feature type="region of interest" description="Disordered" evidence="9">
    <location>
        <begin position="294"/>
        <end position="632"/>
    </location>
</feature>
<feature type="compositionally biased region" description="Polar residues" evidence="9">
    <location>
        <begin position="524"/>
        <end position="533"/>
    </location>
</feature>
<evidence type="ECO:0000256" key="5">
    <source>
        <dbReference type="ARBA" id="ARBA00023125"/>
    </source>
</evidence>
<dbReference type="GO" id="GO:0005634">
    <property type="term" value="C:nucleus"/>
    <property type="evidence" value="ECO:0007669"/>
    <property type="project" value="UniProtKB-SubCell"/>
</dbReference>
<dbReference type="HOGENOM" id="CLU_016460_0_0_1"/>
<feature type="compositionally biased region" description="Low complexity" evidence="9">
    <location>
        <begin position="36"/>
        <end position="46"/>
    </location>
</feature>
<feature type="compositionally biased region" description="Polar residues" evidence="9">
    <location>
        <begin position="86"/>
        <end position="98"/>
    </location>
</feature>
<keyword evidence="4" id="KW-0805">Transcription regulation</keyword>
<feature type="compositionally biased region" description="Polar residues" evidence="9">
    <location>
        <begin position="550"/>
        <end position="578"/>
    </location>
</feature>
<dbReference type="PROSITE" id="PS51299">
    <property type="entry name" value="HTH_APSES"/>
    <property type="match status" value="1"/>
</dbReference>
<feature type="compositionally biased region" description="Polar residues" evidence="9">
    <location>
        <begin position="17"/>
        <end position="35"/>
    </location>
</feature>
<dbReference type="GO" id="GO:0003700">
    <property type="term" value="F:DNA-binding transcription factor activity"/>
    <property type="evidence" value="ECO:0007669"/>
    <property type="project" value="TreeGrafter"/>
</dbReference>
<dbReference type="SUPFAM" id="SSF54616">
    <property type="entry name" value="DNA-binding domain of Mlu1-box binding protein MBP1"/>
    <property type="match status" value="1"/>
</dbReference>
<dbReference type="Gene3D" id="3.10.260.10">
    <property type="entry name" value="Transcription regulator HTH, APSES-type DNA-binding domain"/>
    <property type="match status" value="1"/>
</dbReference>
<dbReference type="PANTHER" id="PTHR47792">
    <property type="entry name" value="PROTEIN SOK2-RELATED"/>
    <property type="match status" value="1"/>
</dbReference>
<keyword evidence="7" id="KW-0539">Nucleus</keyword>
<dbReference type="FunFam" id="3.10.260.10:FF:000003">
    <property type="entry name" value="Ascospore maturation 1 protein"/>
    <property type="match status" value="1"/>
</dbReference>
<dbReference type="GO" id="GO:0030435">
    <property type="term" value="P:sporulation resulting in formation of a cellular spore"/>
    <property type="evidence" value="ECO:0007669"/>
    <property type="project" value="UniProtKB-KW"/>
</dbReference>
<feature type="region of interest" description="Disordered" evidence="9">
    <location>
        <begin position="1"/>
        <end position="61"/>
    </location>
</feature>
<evidence type="ECO:0000256" key="1">
    <source>
        <dbReference type="ARBA" id="ARBA00004123"/>
    </source>
</evidence>
<dbReference type="Proteomes" id="UP000039046">
    <property type="component" value="Unassembled WGS sequence"/>
</dbReference>
<accession>A0A0A1TI91</accession>
<dbReference type="InterPro" id="IPR003163">
    <property type="entry name" value="Tscrpt_reg_HTH_APSES-type"/>
</dbReference>
<dbReference type="AlphaFoldDB" id="A0A0A1TI91"/>
<keyword evidence="12" id="KW-1185">Reference proteome</keyword>
<evidence type="ECO:0000256" key="3">
    <source>
        <dbReference type="ARBA" id="ARBA00022969"/>
    </source>
</evidence>
<dbReference type="InterPro" id="IPR029790">
    <property type="entry name" value="EFG1/Phd1/StuA"/>
</dbReference>
<dbReference type="STRING" id="1531966.A0A0A1TI91"/>
<dbReference type="GO" id="GO:0043565">
    <property type="term" value="F:sequence-specific DNA binding"/>
    <property type="evidence" value="ECO:0007669"/>
    <property type="project" value="TreeGrafter"/>
</dbReference>
<evidence type="ECO:0000259" key="10">
    <source>
        <dbReference type="PROSITE" id="PS51299"/>
    </source>
</evidence>
<protein>
    <submittedName>
        <fullName evidence="11">Putative Mycelial growth factor-1</fullName>
    </submittedName>
</protein>
<feature type="domain" description="HTH APSES-type" evidence="10">
    <location>
        <begin position="180"/>
        <end position="286"/>
    </location>
</feature>
<feature type="compositionally biased region" description="Polar residues" evidence="9">
    <location>
        <begin position="592"/>
        <end position="607"/>
    </location>
</feature>
<keyword evidence="6" id="KW-0804">Transcription</keyword>
<dbReference type="SMART" id="SM01252">
    <property type="entry name" value="KilA-N"/>
    <property type="match status" value="1"/>
</dbReference>
<dbReference type="Pfam" id="PF04383">
    <property type="entry name" value="KilA-N"/>
    <property type="match status" value="1"/>
</dbReference>
<evidence type="ECO:0000256" key="8">
    <source>
        <dbReference type="ARBA" id="ARBA00023321"/>
    </source>
</evidence>
<evidence type="ECO:0000256" key="6">
    <source>
        <dbReference type="ARBA" id="ARBA00023163"/>
    </source>
</evidence>
<sequence length="659" mass="70850">MNVERQSYYPLPPIGNAYSSASSSPRVGSTASFAGSQSSYTSVASSVGPKTPSPPLPGNAITAPATSIISYDAMNQGDMYYPQHMSAGQPQPPQTVTSGLGHYQQHQPPMLPSAHTQYNAPYHYGYNNGLTSPGAAAPPVSNGIPQNVLPLPGSQGPLSQAYATGFDTTGQQPPVGAKPRVTATLWEDEGSLCFQVEARGICVARREDNHMINGTKLLNVAGMTRGRRDGILKSEKVRHVVKIGPMHLKGVWIPYDRALEFANKEKITELLYPLFVNNIGAMLYHPANQTRTNQVMAAADRRKQEQQGGQTQVRPHPVTGLPSMQQQPQHAMATLPSHSPLGRPSLERAHTFPTPPTSASSVMGSGMPASDNFNWQGQGMNGQQATTPPSASMQNMPPYGSNASGYDGQRQMYGNPSSQPSPYQNGNQDRMYGQPGQYPKNEMAPPSGRPSISAQGQEQDTKPIMSQEHSSQPHNGEEEGEQEHEAEYTHDSGSYDAARTQYNYAAPPVAGMPHEGNIPPEMTGSPNHTSTSGRATPRTAPPTQPYYQNPGYNTPPRVQQSGNLYNVVSDNRAPTNGVASADGYAPAADMNGSMTNGYASQQPSLNGSVKRGRDDEDDMSRNGGDMDLKRRRMMETAVPAPIYDAMNRSAPPVAAPRRV</sequence>
<feature type="region of interest" description="Disordered" evidence="9">
    <location>
        <begin position="81"/>
        <end position="116"/>
    </location>
</feature>
<dbReference type="OrthoDB" id="5407653at2759"/>
<comment type="subcellular location">
    <subcellularLocation>
        <location evidence="1">Nucleus</location>
    </subcellularLocation>
</comment>
<dbReference type="EMBL" id="CDHN01000007">
    <property type="protein sequence ID" value="CEJ94674.1"/>
    <property type="molecule type" value="Genomic_DNA"/>
</dbReference>
<name>A0A0A1TI91_9HYPO</name>
<gene>
    <name evidence="11" type="ORF">VHEMI10191</name>
</gene>
<evidence type="ECO:0000313" key="11">
    <source>
        <dbReference type="EMBL" id="CEJ94674.1"/>
    </source>
</evidence>
<evidence type="ECO:0000313" key="12">
    <source>
        <dbReference type="Proteomes" id="UP000039046"/>
    </source>
</evidence>
<dbReference type="GO" id="GO:0045944">
    <property type="term" value="P:positive regulation of transcription by RNA polymerase II"/>
    <property type="evidence" value="ECO:0007669"/>
    <property type="project" value="TreeGrafter"/>
</dbReference>
<evidence type="ECO:0000256" key="7">
    <source>
        <dbReference type="ARBA" id="ARBA00023242"/>
    </source>
</evidence>
<feature type="compositionally biased region" description="Polar residues" evidence="9">
    <location>
        <begin position="156"/>
        <end position="172"/>
    </location>
</feature>
<evidence type="ECO:0000256" key="9">
    <source>
        <dbReference type="SAM" id="MobiDB-lite"/>
    </source>
</evidence>
<comment type="similarity">
    <text evidence="2">Belongs to the EFG1/PHD1/stuA family.</text>
</comment>
<keyword evidence="5" id="KW-0238">DNA-binding</keyword>